<proteinExistence type="predicted"/>
<sequence>MNTVKLKQLANNNGLDILEDTTKINESGVDFRVAHAKDSNGNKWILRDVQINN</sequence>
<gene>
    <name evidence="1" type="ORF">HUG15_07305</name>
</gene>
<dbReference type="AlphaFoldDB" id="A0A7T6Z2B6"/>
<evidence type="ECO:0000313" key="2">
    <source>
        <dbReference type="Proteomes" id="UP000595823"/>
    </source>
</evidence>
<protein>
    <submittedName>
        <fullName evidence="1">Macrolide 2'-phosphotransferase</fullName>
    </submittedName>
</protein>
<keyword evidence="1" id="KW-0808">Transferase</keyword>
<accession>A0A7T6Z2B6</accession>
<evidence type="ECO:0000313" key="1">
    <source>
        <dbReference type="EMBL" id="QQK75411.1"/>
    </source>
</evidence>
<dbReference type="GO" id="GO:0016740">
    <property type="term" value="F:transferase activity"/>
    <property type="evidence" value="ECO:0007669"/>
    <property type="project" value="UniProtKB-KW"/>
</dbReference>
<organism evidence="1 2">
    <name type="scientific">Salicibibacter cibarius</name>
    <dbReference type="NCBI Taxonomy" id="2743000"/>
    <lineage>
        <taxon>Bacteria</taxon>
        <taxon>Bacillati</taxon>
        <taxon>Bacillota</taxon>
        <taxon>Bacilli</taxon>
        <taxon>Bacillales</taxon>
        <taxon>Bacillaceae</taxon>
        <taxon>Salicibibacter</taxon>
    </lineage>
</organism>
<dbReference type="Proteomes" id="UP000595823">
    <property type="component" value="Chromosome"/>
</dbReference>
<dbReference type="EMBL" id="CP054705">
    <property type="protein sequence ID" value="QQK75411.1"/>
    <property type="molecule type" value="Genomic_DNA"/>
</dbReference>
<dbReference type="KEGG" id="scia:HUG15_07305"/>
<keyword evidence="2" id="KW-1185">Reference proteome</keyword>
<name>A0A7T6Z2B6_9BACI</name>
<reference evidence="1 2" key="1">
    <citation type="submission" date="2020-06" db="EMBL/GenBank/DDBJ databases">
        <title>Genomic analysis of Salicibibacter sp. NKC5-3.</title>
        <authorList>
            <person name="Oh Y.J."/>
        </authorList>
    </citation>
    <scope>NUCLEOTIDE SEQUENCE [LARGE SCALE GENOMIC DNA]</scope>
    <source>
        <strain evidence="1 2">NKC5-3</strain>
    </source>
</reference>